<dbReference type="InterPro" id="IPR036273">
    <property type="entry name" value="CRAL/TRIO_N_dom_sf"/>
</dbReference>
<dbReference type="Gene3D" id="1.10.8.20">
    <property type="entry name" value="N-terminal domain of phosphatidylinositol transfer protein sec14p"/>
    <property type="match status" value="1"/>
</dbReference>
<dbReference type="PRINTS" id="PR00180">
    <property type="entry name" value="CRETINALDHBP"/>
</dbReference>
<dbReference type="SUPFAM" id="SSF46938">
    <property type="entry name" value="CRAL/TRIO N-terminal domain"/>
    <property type="match status" value="1"/>
</dbReference>
<dbReference type="CDD" id="cd00170">
    <property type="entry name" value="SEC14"/>
    <property type="match status" value="1"/>
</dbReference>
<dbReference type="PANTHER" id="PTHR10174">
    <property type="entry name" value="ALPHA-TOCOPHEROL TRANSFER PROTEIN-RELATED"/>
    <property type="match status" value="1"/>
</dbReference>
<reference evidence="2 3" key="1">
    <citation type="submission" date="2024-04" db="EMBL/GenBank/DDBJ databases">
        <authorList>
            <person name="Rising A."/>
            <person name="Reimegard J."/>
            <person name="Sonavane S."/>
            <person name="Akerstrom W."/>
            <person name="Nylinder S."/>
            <person name="Hedman E."/>
            <person name="Kallberg Y."/>
        </authorList>
    </citation>
    <scope>NUCLEOTIDE SEQUENCE [LARGE SCALE GENOMIC DNA]</scope>
</reference>
<dbReference type="Gene3D" id="1.20.5.1200">
    <property type="entry name" value="Alpha-tocopherol transfer"/>
    <property type="match status" value="1"/>
</dbReference>
<evidence type="ECO:0000259" key="1">
    <source>
        <dbReference type="PROSITE" id="PS50191"/>
    </source>
</evidence>
<dbReference type="EMBL" id="CAXIEN010000169">
    <property type="protein sequence ID" value="CAL1283524.1"/>
    <property type="molecule type" value="Genomic_DNA"/>
</dbReference>
<dbReference type="Pfam" id="PF00650">
    <property type="entry name" value="CRAL_TRIO"/>
    <property type="match status" value="1"/>
</dbReference>
<dbReference type="GO" id="GO:0016020">
    <property type="term" value="C:membrane"/>
    <property type="evidence" value="ECO:0007669"/>
    <property type="project" value="TreeGrafter"/>
</dbReference>
<name>A0AAV2AHL6_9ARAC</name>
<dbReference type="GO" id="GO:1902936">
    <property type="term" value="F:phosphatidylinositol bisphosphate binding"/>
    <property type="evidence" value="ECO:0007669"/>
    <property type="project" value="TreeGrafter"/>
</dbReference>
<evidence type="ECO:0000313" key="2">
    <source>
        <dbReference type="EMBL" id="CAL1283524.1"/>
    </source>
</evidence>
<dbReference type="InterPro" id="IPR011074">
    <property type="entry name" value="CRAL/TRIO_N_dom"/>
</dbReference>
<dbReference type="Pfam" id="PF03765">
    <property type="entry name" value="CRAL_TRIO_N"/>
    <property type="match status" value="1"/>
</dbReference>
<accession>A0AAV2AHL6</accession>
<dbReference type="InterPro" id="IPR036865">
    <property type="entry name" value="CRAL-TRIO_dom_sf"/>
</dbReference>
<keyword evidence="3" id="KW-1185">Reference proteome</keyword>
<dbReference type="SMART" id="SM01100">
    <property type="entry name" value="CRAL_TRIO_N"/>
    <property type="match status" value="1"/>
</dbReference>
<dbReference type="InterPro" id="IPR001251">
    <property type="entry name" value="CRAL-TRIO_dom"/>
</dbReference>
<dbReference type="PANTHER" id="PTHR10174:SF130">
    <property type="entry name" value="ALPHA-TOCOPHEROL TRANSFER PROTEIN-LIKE"/>
    <property type="match status" value="1"/>
</dbReference>
<proteinExistence type="predicted"/>
<feature type="domain" description="CRAL-TRIO" evidence="1">
    <location>
        <begin position="111"/>
        <end position="274"/>
    </location>
</feature>
<sequence length="325" mass="37452">MDHYSPRTFPKHSAMTLWPAWMKGLTPEMALIARTELGETPEKRAEALKELKILIKEEKSKGFCPLEDDEFLIRFLRARKYDVDRAFTTLRNYYTFRSEYSGVITDLTPRDLKRVLELEHVFVSPKRAPEGEGLLFVFIGSLDFNVVTLDEIFAAGIIGAEVGMETEATQVCGCHIILDMHGMSWRKFKHFVKPSFLRCFATCIQDVLPIRIKAIHAVNQPVYFNIAFNTIKPFLSEKITNRVHLHGDDFKSLHEHIPPEALPEKLDGHLGQKDFQDFKTMMIQNTPLIERINTYTYNGVQSKQACKVQENSNVTTRKLFKVLNK</sequence>
<gene>
    <name evidence="2" type="ORF">LARSCL_LOCUS12662</name>
</gene>
<organism evidence="2 3">
    <name type="scientific">Larinioides sclopetarius</name>
    <dbReference type="NCBI Taxonomy" id="280406"/>
    <lineage>
        <taxon>Eukaryota</taxon>
        <taxon>Metazoa</taxon>
        <taxon>Ecdysozoa</taxon>
        <taxon>Arthropoda</taxon>
        <taxon>Chelicerata</taxon>
        <taxon>Arachnida</taxon>
        <taxon>Araneae</taxon>
        <taxon>Araneomorphae</taxon>
        <taxon>Entelegynae</taxon>
        <taxon>Araneoidea</taxon>
        <taxon>Araneidae</taxon>
        <taxon>Larinioides</taxon>
    </lineage>
</organism>
<dbReference type="PROSITE" id="PS50191">
    <property type="entry name" value="CRAL_TRIO"/>
    <property type="match status" value="1"/>
</dbReference>
<dbReference type="Gene3D" id="3.40.525.10">
    <property type="entry name" value="CRAL-TRIO lipid binding domain"/>
    <property type="match status" value="1"/>
</dbReference>
<dbReference type="SUPFAM" id="SSF52087">
    <property type="entry name" value="CRAL/TRIO domain"/>
    <property type="match status" value="1"/>
</dbReference>
<dbReference type="AlphaFoldDB" id="A0AAV2AHL6"/>
<dbReference type="Proteomes" id="UP001497382">
    <property type="component" value="Unassembled WGS sequence"/>
</dbReference>
<protein>
    <recommendedName>
        <fullName evidence="1">CRAL-TRIO domain-containing protein</fullName>
    </recommendedName>
</protein>
<comment type="caution">
    <text evidence="2">The sequence shown here is derived from an EMBL/GenBank/DDBJ whole genome shotgun (WGS) entry which is preliminary data.</text>
</comment>
<evidence type="ECO:0000313" key="3">
    <source>
        <dbReference type="Proteomes" id="UP001497382"/>
    </source>
</evidence>
<dbReference type="SMART" id="SM00516">
    <property type="entry name" value="SEC14"/>
    <property type="match status" value="1"/>
</dbReference>